<sequence length="145" mass="17020">MRYLLLVGLLIQSIGWSWGFPTYMTNGTHRSVIYFAPTNDEHVQRFLLETLINECELTDRDVITLVVTQDGFTIPTWLKREFDLTHMFHNYRIEPDKHTAILIGKDGAEKLRWGKKTNWEFIKETIDLMPMRRAEMAQRTSPCSA</sequence>
<dbReference type="EMBL" id="JAUFQC010000027">
    <property type="protein sequence ID" value="MDN3611736.1"/>
    <property type="molecule type" value="Genomic_DNA"/>
</dbReference>
<evidence type="ECO:0000256" key="1">
    <source>
        <dbReference type="ARBA" id="ARBA00022729"/>
    </source>
</evidence>
<keyword evidence="1" id="KW-0732">Signal</keyword>
<dbReference type="InterPro" id="IPR025232">
    <property type="entry name" value="DUF4174"/>
</dbReference>
<dbReference type="RefSeq" id="WP_076590346.1">
    <property type="nucleotide sequence ID" value="NZ_JABEYA020000008.1"/>
</dbReference>
<keyword evidence="4" id="KW-1185">Reference proteome</keyword>
<protein>
    <submittedName>
        <fullName evidence="3">DUF4174 domain-containing protein</fullName>
    </submittedName>
</protein>
<name>A0ABT8BZD1_9VIBR</name>
<evidence type="ECO:0000313" key="3">
    <source>
        <dbReference type="EMBL" id="MDN3611736.1"/>
    </source>
</evidence>
<comment type="caution">
    <text evidence="3">The sequence shown here is derived from an EMBL/GenBank/DDBJ whole genome shotgun (WGS) entry which is preliminary data.</text>
</comment>
<gene>
    <name evidence="3" type="ORF">QWZ16_19235</name>
</gene>
<dbReference type="Proteomes" id="UP001238540">
    <property type="component" value="Unassembled WGS sequence"/>
</dbReference>
<reference evidence="4" key="1">
    <citation type="journal article" date="2019" name="Int. J. Syst. Evol. Microbiol.">
        <title>The Global Catalogue of Microorganisms (GCM) 10K type strain sequencing project: providing services to taxonomists for standard genome sequencing and annotation.</title>
        <authorList>
            <consortium name="The Broad Institute Genomics Platform"/>
            <consortium name="The Broad Institute Genome Sequencing Center for Infectious Disease"/>
            <person name="Wu L."/>
            <person name="Ma J."/>
        </authorList>
    </citation>
    <scope>NUCLEOTIDE SEQUENCE [LARGE SCALE GENOMIC DNA]</scope>
    <source>
        <strain evidence="4">CECT 7398</strain>
    </source>
</reference>
<proteinExistence type="predicted"/>
<organism evidence="3 4">
    <name type="scientific">Vibrio ostreicida</name>
    <dbReference type="NCBI Taxonomy" id="526588"/>
    <lineage>
        <taxon>Bacteria</taxon>
        <taxon>Pseudomonadati</taxon>
        <taxon>Pseudomonadota</taxon>
        <taxon>Gammaproteobacteria</taxon>
        <taxon>Vibrionales</taxon>
        <taxon>Vibrionaceae</taxon>
        <taxon>Vibrio</taxon>
    </lineage>
</organism>
<feature type="domain" description="DUF4174" evidence="2">
    <location>
        <begin position="26"/>
        <end position="135"/>
    </location>
</feature>
<evidence type="ECO:0000259" key="2">
    <source>
        <dbReference type="Pfam" id="PF13778"/>
    </source>
</evidence>
<evidence type="ECO:0000313" key="4">
    <source>
        <dbReference type="Proteomes" id="UP001238540"/>
    </source>
</evidence>
<dbReference type="Pfam" id="PF13778">
    <property type="entry name" value="DUF4174"/>
    <property type="match status" value="1"/>
</dbReference>
<accession>A0ABT8BZD1</accession>